<evidence type="ECO:0000256" key="1">
    <source>
        <dbReference type="SAM" id="MobiDB-lite"/>
    </source>
</evidence>
<feature type="compositionally biased region" description="Acidic residues" evidence="1">
    <location>
        <begin position="102"/>
        <end position="131"/>
    </location>
</feature>
<comment type="caution">
    <text evidence="3">The sequence shown here is derived from an EMBL/GenBank/DDBJ whole genome shotgun (WGS) entry which is preliminary data.</text>
</comment>
<feature type="compositionally biased region" description="Low complexity" evidence="1">
    <location>
        <begin position="144"/>
        <end position="158"/>
    </location>
</feature>
<feature type="domain" description="Excalibur calcium-binding" evidence="2">
    <location>
        <begin position="160"/>
        <end position="196"/>
    </location>
</feature>
<feature type="region of interest" description="Disordered" evidence="1">
    <location>
        <begin position="174"/>
        <end position="197"/>
    </location>
</feature>
<dbReference type="InterPro" id="IPR008613">
    <property type="entry name" value="Excalibur_Ca-bd_domain"/>
</dbReference>
<protein>
    <recommendedName>
        <fullName evidence="2">Excalibur calcium-binding domain-containing protein</fullName>
    </recommendedName>
</protein>
<dbReference type="Pfam" id="PF05901">
    <property type="entry name" value="Excalibur"/>
    <property type="match status" value="1"/>
</dbReference>
<evidence type="ECO:0000313" key="3">
    <source>
        <dbReference type="EMBL" id="PKF67800.1"/>
    </source>
</evidence>
<dbReference type="EMBL" id="PJAF01000043">
    <property type="protein sequence ID" value="PKF67800.1"/>
    <property type="molecule type" value="Genomic_DNA"/>
</dbReference>
<dbReference type="Proteomes" id="UP000233249">
    <property type="component" value="Unassembled WGS sequence"/>
</dbReference>
<gene>
    <name evidence="3" type="ORF">CXB45_10385</name>
</gene>
<accession>A0A2N0X529</accession>
<dbReference type="AlphaFoldDB" id="A0A2N0X529"/>
<dbReference type="SMART" id="SM00894">
    <property type="entry name" value="Excalibur"/>
    <property type="match status" value="1"/>
</dbReference>
<organism evidence="3 4">
    <name type="scientific">Corynebacterium mastitidis</name>
    <dbReference type="NCBI Taxonomy" id="161890"/>
    <lineage>
        <taxon>Bacteria</taxon>
        <taxon>Bacillati</taxon>
        <taxon>Actinomycetota</taxon>
        <taxon>Actinomycetes</taxon>
        <taxon>Mycobacteriales</taxon>
        <taxon>Corynebacteriaceae</taxon>
        <taxon>Corynebacterium</taxon>
    </lineage>
</organism>
<evidence type="ECO:0000313" key="4">
    <source>
        <dbReference type="Proteomes" id="UP000233249"/>
    </source>
</evidence>
<feature type="region of interest" description="Disordered" evidence="1">
    <location>
        <begin position="94"/>
        <end position="158"/>
    </location>
</feature>
<evidence type="ECO:0000259" key="2">
    <source>
        <dbReference type="SMART" id="SM00894"/>
    </source>
</evidence>
<name>A0A2N0X529_9CORY</name>
<reference evidence="3 4" key="1">
    <citation type="submission" date="2017-12" db="EMBL/GenBank/DDBJ databases">
        <title>Corynebacterium mastitidis 16-1433 Genome.</title>
        <authorList>
            <person name="Gulvik C.A."/>
        </authorList>
    </citation>
    <scope>NUCLEOTIDE SEQUENCE [LARGE SCALE GENOMIC DNA]</scope>
    <source>
        <strain evidence="3 4">16-1433</strain>
    </source>
</reference>
<sequence>MYCEKQDKAAHKAAAQHTANYNLLSETDRALLGEPPTAEKMQRRWPVVSIASVVALFAGAALSPASKNEEPKGFATVETSVEVQTSVVKVTSEEVVTVTETATEEPEEEAPAEEPAAEEPAEAQPEEEQAAQEEAPAPAPMAVPEPVQQAPAAVAPATTYYSSCAQAKAAGAAPLYAGSPGYSSRLDRDGDGVACEN</sequence>
<proteinExistence type="predicted"/>